<dbReference type="EMBL" id="JAYWIO010000006">
    <property type="protein sequence ID" value="KAK7256176.1"/>
    <property type="molecule type" value="Genomic_DNA"/>
</dbReference>
<proteinExistence type="predicted"/>
<sequence length="68" mass="7336">MDKSPKEKEPKTPPPTSPEQSSATSAGTINPDWPTLICLHMASWHQALKLTHTCGVSSCNLMAISSKM</sequence>
<name>A0AAN9EF68_CROPI</name>
<organism evidence="2 3">
    <name type="scientific">Crotalaria pallida</name>
    <name type="common">Smooth rattlebox</name>
    <name type="synonym">Crotalaria striata</name>
    <dbReference type="NCBI Taxonomy" id="3830"/>
    <lineage>
        <taxon>Eukaryota</taxon>
        <taxon>Viridiplantae</taxon>
        <taxon>Streptophyta</taxon>
        <taxon>Embryophyta</taxon>
        <taxon>Tracheophyta</taxon>
        <taxon>Spermatophyta</taxon>
        <taxon>Magnoliopsida</taxon>
        <taxon>eudicotyledons</taxon>
        <taxon>Gunneridae</taxon>
        <taxon>Pentapetalae</taxon>
        <taxon>rosids</taxon>
        <taxon>fabids</taxon>
        <taxon>Fabales</taxon>
        <taxon>Fabaceae</taxon>
        <taxon>Papilionoideae</taxon>
        <taxon>50 kb inversion clade</taxon>
        <taxon>genistoids sensu lato</taxon>
        <taxon>core genistoids</taxon>
        <taxon>Crotalarieae</taxon>
        <taxon>Crotalaria</taxon>
    </lineage>
</organism>
<gene>
    <name evidence="2" type="ORF">RIF29_29613</name>
</gene>
<feature type="compositionally biased region" description="Basic and acidic residues" evidence="1">
    <location>
        <begin position="1"/>
        <end position="11"/>
    </location>
</feature>
<evidence type="ECO:0000256" key="1">
    <source>
        <dbReference type="SAM" id="MobiDB-lite"/>
    </source>
</evidence>
<dbReference type="AlphaFoldDB" id="A0AAN9EF68"/>
<feature type="region of interest" description="Disordered" evidence="1">
    <location>
        <begin position="1"/>
        <end position="28"/>
    </location>
</feature>
<evidence type="ECO:0000313" key="2">
    <source>
        <dbReference type="EMBL" id="KAK7256176.1"/>
    </source>
</evidence>
<protein>
    <submittedName>
        <fullName evidence="2">Uncharacterized protein</fullName>
    </submittedName>
</protein>
<accession>A0AAN9EF68</accession>
<reference evidence="2 3" key="1">
    <citation type="submission" date="2024-01" db="EMBL/GenBank/DDBJ databases">
        <title>The genomes of 5 underutilized Papilionoideae crops provide insights into root nodulation and disease resistanc.</title>
        <authorList>
            <person name="Yuan L."/>
        </authorList>
    </citation>
    <scope>NUCLEOTIDE SEQUENCE [LARGE SCALE GENOMIC DNA]</scope>
    <source>
        <strain evidence="2">ZHUSHIDOU_FW_LH</strain>
        <tissue evidence="2">Leaf</tissue>
    </source>
</reference>
<comment type="caution">
    <text evidence="2">The sequence shown here is derived from an EMBL/GenBank/DDBJ whole genome shotgun (WGS) entry which is preliminary data.</text>
</comment>
<keyword evidence="3" id="KW-1185">Reference proteome</keyword>
<dbReference type="Proteomes" id="UP001372338">
    <property type="component" value="Unassembled WGS sequence"/>
</dbReference>
<evidence type="ECO:0000313" key="3">
    <source>
        <dbReference type="Proteomes" id="UP001372338"/>
    </source>
</evidence>